<accession>A0A8J8NCU8</accession>
<dbReference type="Proteomes" id="UP000785679">
    <property type="component" value="Unassembled WGS sequence"/>
</dbReference>
<keyword evidence="2" id="KW-1185">Reference proteome</keyword>
<proteinExistence type="predicted"/>
<reference evidence="1" key="1">
    <citation type="submission" date="2019-06" db="EMBL/GenBank/DDBJ databases">
        <authorList>
            <person name="Zheng W."/>
        </authorList>
    </citation>
    <scope>NUCLEOTIDE SEQUENCE</scope>
    <source>
        <strain evidence="1">QDHG01</strain>
    </source>
</reference>
<dbReference type="AlphaFoldDB" id="A0A8J8NCU8"/>
<organism evidence="1 2">
    <name type="scientific">Halteria grandinella</name>
    <dbReference type="NCBI Taxonomy" id="5974"/>
    <lineage>
        <taxon>Eukaryota</taxon>
        <taxon>Sar</taxon>
        <taxon>Alveolata</taxon>
        <taxon>Ciliophora</taxon>
        <taxon>Intramacronucleata</taxon>
        <taxon>Spirotrichea</taxon>
        <taxon>Stichotrichia</taxon>
        <taxon>Sporadotrichida</taxon>
        <taxon>Halteriidae</taxon>
        <taxon>Halteria</taxon>
    </lineage>
</organism>
<sequence length="254" mass="27310">MVHAPLHRAICPVVPVLPDLAAVLVPEALLPAAVPLGGPPPPVPAAPAEAARVRMAHLGLPGAVACELVCASHGAFPFLPFIVDKGNVPALIDRHSLLPLALIQPRIPLHRAIYYPKSFTQSINLLPVVYALTQRLPPPAPLGPLELSPHCGGQVGLRIELVEGPLPAVRADVLGELRLAVGFVGGEGLAEGVEELVEEFLAERFFWLNRELCRLLIKCEVLKQRELATQLCGGGTRRHRGHCHRGLLPYMDFS</sequence>
<comment type="caution">
    <text evidence="1">The sequence shown here is derived from an EMBL/GenBank/DDBJ whole genome shotgun (WGS) entry which is preliminary data.</text>
</comment>
<evidence type="ECO:0000313" key="2">
    <source>
        <dbReference type="Proteomes" id="UP000785679"/>
    </source>
</evidence>
<evidence type="ECO:0000313" key="1">
    <source>
        <dbReference type="EMBL" id="TNV72344.1"/>
    </source>
</evidence>
<name>A0A8J8NCU8_HALGN</name>
<protein>
    <submittedName>
        <fullName evidence="1">Uncharacterized protein</fullName>
    </submittedName>
</protein>
<gene>
    <name evidence="1" type="ORF">FGO68_gene2604</name>
</gene>
<dbReference type="EMBL" id="RRYP01022770">
    <property type="protein sequence ID" value="TNV72344.1"/>
    <property type="molecule type" value="Genomic_DNA"/>
</dbReference>